<evidence type="ECO:0000313" key="2">
    <source>
        <dbReference type="EMBL" id="GHO96623.1"/>
    </source>
</evidence>
<comment type="caution">
    <text evidence="2">The sequence shown here is derived from an EMBL/GenBank/DDBJ whole genome shotgun (WGS) entry which is preliminary data.</text>
</comment>
<dbReference type="EMBL" id="BNJK01000001">
    <property type="protein sequence ID" value="GHO96623.1"/>
    <property type="molecule type" value="Genomic_DNA"/>
</dbReference>
<keyword evidence="1" id="KW-0472">Membrane</keyword>
<dbReference type="AlphaFoldDB" id="A0A8J3N5L6"/>
<dbReference type="InterPro" id="IPR015943">
    <property type="entry name" value="WD40/YVTN_repeat-like_dom_sf"/>
</dbReference>
<dbReference type="SUPFAM" id="SSF50998">
    <property type="entry name" value="Quinoprotein alcohol dehydrogenase-like"/>
    <property type="match status" value="1"/>
</dbReference>
<protein>
    <submittedName>
        <fullName evidence="2">Uncharacterized protein</fullName>
    </submittedName>
</protein>
<evidence type="ECO:0000256" key="1">
    <source>
        <dbReference type="SAM" id="Phobius"/>
    </source>
</evidence>
<keyword evidence="1" id="KW-0812">Transmembrane</keyword>
<dbReference type="RefSeq" id="WP_220207230.1">
    <property type="nucleotide sequence ID" value="NZ_BNJK01000001.1"/>
</dbReference>
<keyword evidence="3" id="KW-1185">Reference proteome</keyword>
<feature type="transmembrane region" description="Helical" evidence="1">
    <location>
        <begin position="15"/>
        <end position="35"/>
    </location>
</feature>
<organism evidence="2 3">
    <name type="scientific">Reticulibacter mediterranei</name>
    <dbReference type="NCBI Taxonomy" id="2778369"/>
    <lineage>
        <taxon>Bacteria</taxon>
        <taxon>Bacillati</taxon>
        <taxon>Chloroflexota</taxon>
        <taxon>Ktedonobacteria</taxon>
        <taxon>Ktedonobacterales</taxon>
        <taxon>Reticulibacteraceae</taxon>
        <taxon>Reticulibacter</taxon>
    </lineage>
</organism>
<dbReference type="Gene3D" id="2.130.10.10">
    <property type="entry name" value="YVTN repeat-like/Quinoprotein amine dehydrogenase"/>
    <property type="match status" value="1"/>
</dbReference>
<proteinExistence type="predicted"/>
<evidence type="ECO:0000313" key="3">
    <source>
        <dbReference type="Proteomes" id="UP000597444"/>
    </source>
</evidence>
<accession>A0A8J3N5L6</accession>
<name>A0A8J3N5L6_9CHLR</name>
<sequence length="125" mass="14181">MLLQNNPHDRKKIPWLRLTLFVLLLAIGSGTLLILHPLQTHAIKHYLLSGKTVFAFEGGRKLWQRTLPGFNSSFPSTLLIEDRLYIAAGPVYALDKETGKILWQRHIPLVAAFFTQEQIATSLFS</sequence>
<dbReference type="Proteomes" id="UP000597444">
    <property type="component" value="Unassembled WGS sequence"/>
</dbReference>
<reference evidence="2" key="1">
    <citation type="submission" date="2020-10" db="EMBL/GenBank/DDBJ databases">
        <title>Taxonomic study of unclassified bacteria belonging to the class Ktedonobacteria.</title>
        <authorList>
            <person name="Yabe S."/>
            <person name="Wang C.M."/>
            <person name="Zheng Y."/>
            <person name="Sakai Y."/>
            <person name="Cavaletti L."/>
            <person name="Monciardini P."/>
            <person name="Donadio S."/>
        </authorList>
    </citation>
    <scope>NUCLEOTIDE SEQUENCE</scope>
    <source>
        <strain evidence="2">ID150040</strain>
    </source>
</reference>
<gene>
    <name evidence="2" type="ORF">KSF_066710</name>
</gene>
<keyword evidence="1" id="KW-1133">Transmembrane helix</keyword>
<dbReference type="InterPro" id="IPR011047">
    <property type="entry name" value="Quinoprotein_ADH-like_sf"/>
</dbReference>